<name>A0A0C2RSY7_9BACL</name>
<comment type="caution">
    <text evidence="2">The sequence shown here is derived from an EMBL/GenBank/DDBJ whole genome shotgun (WGS) entry which is preliminary data.</text>
</comment>
<dbReference type="PATRIC" id="fig|135826.4.peg.325"/>
<dbReference type="STRING" id="135826.KP77_03210"/>
<evidence type="ECO:0000313" key="2">
    <source>
        <dbReference type="EMBL" id="KIL53345.1"/>
    </source>
</evidence>
<reference evidence="2 3" key="1">
    <citation type="submission" date="2015-01" db="EMBL/GenBank/DDBJ databases">
        <title>Genome sequence of Jeotgalibacillus alimentarius.</title>
        <authorList>
            <person name="Goh K.M."/>
            <person name="Chan K.-G."/>
            <person name="Yaakop A.S."/>
            <person name="Ee R."/>
            <person name="Gan H.M."/>
            <person name="Chan C.S."/>
        </authorList>
    </citation>
    <scope>NUCLEOTIDE SEQUENCE [LARGE SCALE GENOMIC DNA]</scope>
    <source>
        <strain evidence="2 3">YKJ-13</strain>
    </source>
</reference>
<dbReference type="CDD" id="cd12797">
    <property type="entry name" value="M23_peptidase"/>
    <property type="match status" value="1"/>
</dbReference>
<dbReference type="AlphaFoldDB" id="A0A0C2RSY7"/>
<dbReference type="InterPro" id="IPR016047">
    <property type="entry name" value="M23ase_b-sheet_dom"/>
</dbReference>
<organism evidence="2 3">
    <name type="scientific">Jeotgalibacillus alimentarius</name>
    <dbReference type="NCBI Taxonomy" id="135826"/>
    <lineage>
        <taxon>Bacteria</taxon>
        <taxon>Bacillati</taxon>
        <taxon>Bacillota</taxon>
        <taxon>Bacilli</taxon>
        <taxon>Bacillales</taxon>
        <taxon>Caryophanaceae</taxon>
        <taxon>Jeotgalibacillus</taxon>
    </lineage>
</organism>
<proteinExistence type="predicted"/>
<dbReference type="Gene3D" id="2.70.70.10">
    <property type="entry name" value="Glucose Permease (Domain IIA)"/>
    <property type="match status" value="1"/>
</dbReference>
<protein>
    <recommendedName>
        <fullName evidence="1">M23ase beta-sheet core domain-containing protein</fullName>
    </recommendedName>
</protein>
<dbReference type="Pfam" id="PF01551">
    <property type="entry name" value="Peptidase_M23"/>
    <property type="match status" value="1"/>
</dbReference>
<dbReference type="InterPro" id="IPR011055">
    <property type="entry name" value="Dup_hybrid_motif"/>
</dbReference>
<evidence type="ECO:0000313" key="3">
    <source>
        <dbReference type="Proteomes" id="UP000031950"/>
    </source>
</evidence>
<dbReference type="RefSeq" id="WP_041121014.1">
    <property type="nucleotide sequence ID" value="NZ_JXRQ01000008.1"/>
</dbReference>
<dbReference type="Proteomes" id="UP000031950">
    <property type="component" value="Unassembled WGS sequence"/>
</dbReference>
<keyword evidence="3" id="KW-1185">Reference proteome</keyword>
<sequence length="192" mass="21176">MTLFKKPSTFSRLSEKLLVKSILAGLVIVCFTASEDDLWSLEQLVDLQRAIHTSFEFASHYDAFGTQLGFASGIKTDDKTVVPVSANFTREALEGTETAILSVAGEPIFAPRSGIVLFAGQTEGEDMIVLQHPDRKKTVYLSVIADQVETFDLVNAGEQIGYVPGKSYRFMLKPENTPFNLTAFFRELNAAD</sequence>
<accession>A0A0C2RSY7</accession>
<gene>
    <name evidence="2" type="ORF">KP77_03210</name>
</gene>
<feature type="domain" description="M23ase beta-sheet core" evidence="1">
    <location>
        <begin position="102"/>
        <end position="164"/>
    </location>
</feature>
<dbReference type="EMBL" id="JXRQ01000008">
    <property type="protein sequence ID" value="KIL53345.1"/>
    <property type="molecule type" value="Genomic_DNA"/>
</dbReference>
<evidence type="ECO:0000259" key="1">
    <source>
        <dbReference type="Pfam" id="PF01551"/>
    </source>
</evidence>
<dbReference type="SUPFAM" id="SSF51261">
    <property type="entry name" value="Duplicated hybrid motif"/>
    <property type="match status" value="1"/>
</dbReference>